<feature type="compositionally biased region" description="Basic and acidic residues" evidence="1">
    <location>
        <begin position="81"/>
        <end position="96"/>
    </location>
</feature>
<keyword evidence="3" id="KW-1185">Reference proteome</keyword>
<gene>
    <name evidence="2" type="ORF">FAK_02270</name>
</gene>
<evidence type="ECO:0000313" key="2">
    <source>
        <dbReference type="EMBL" id="BEQ13161.1"/>
    </source>
</evidence>
<sequence length="96" mass="11167">MFETRKEFLQEFKSRAGLRSVEEADRLAQIIISLIKARIGPRLSEEVARMVSQDLALGWRNIALPQEAMEMQEMMFELEEDSSKTSPREEYPPEYG</sequence>
<evidence type="ECO:0000313" key="3">
    <source>
        <dbReference type="Proteomes" id="UP001366166"/>
    </source>
</evidence>
<dbReference type="AlphaFoldDB" id="A0AAU9ERB7"/>
<dbReference type="EMBL" id="AP028679">
    <property type="protein sequence ID" value="BEQ13161.1"/>
    <property type="molecule type" value="Genomic_DNA"/>
</dbReference>
<dbReference type="KEGG" id="dmp:FAK_02270"/>
<dbReference type="Proteomes" id="UP001366166">
    <property type="component" value="Chromosome"/>
</dbReference>
<proteinExistence type="predicted"/>
<protein>
    <submittedName>
        <fullName evidence="2">Uncharacterized protein</fullName>
    </submittedName>
</protein>
<reference evidence="3" key="1">
    <citation type="journal article" date="2023" name="Arch. Microbiol.">
        <title>Desulfoferula mesophilus gen. nov. sp. nov., a mesophilic sulfate-reducing bacterium isolated from a brackish lake sediment.</title>
        <authorList>
            <person name="Watanabe T."/>
            <person name="Yabe T."/>
            <person name="Tsuji J.M."/>
            <person name="Fukui M."/>
        </authorList>
    </citation>
    <scope>NUCLEOTIDE SEQUENCE [LARGE SCALE GENOMIC DNA]</scope>
    <source>
        <strain evidence="3">12FAK</strain>
    </source>
</reference>
<evidence type="ECO:0000256" key="1">
    <source>
        <dbReference type="SAM" id="MobiDB-lite"/>
    </source>
</evidence>
<organism evidence="2 3">
    <name type="scientific">Desulfoferula mesophila</name>
    <dbReference type="NCBI Taxonomy" id="3058419"/>
    <lineage>
        <taxon>Bacteria</taxon>
        <taxon>Pseudomonadati</taxon>
        <taxon>Thermodesulfobacteriota</taxon>
        <taxon>Desulfarculia</taxon>
        <taxon>Desulfarculales</taxon>
        <taxon>Desulfarculaceae</taxon>
        <taxon>Desulfoferula</taxon>
    </lineage>
</organism>
<dbReference type="RefSeq" id="WP_338604543.1">
    <property type="nucleotide sequence ID" value="NZ_AP028679.1"/>
</dbReference>
<feature type="region of interest" description="Disordered" evidence="1">
    <location>
        <begin position="77"/>
        <end position="96"/>
    </location>
</feature>
<name>A0AAU9ERB7_9BACT</name>
<accession>A0AAU9ERB7</accession>